<dbReference type="Proteomes" id="UP000434957">
    <property type="component" value="Unassembled WGS sequence"/>
</dbReference>
<evidence type="ECO:0000313" key="3">
    <source>
        <dbReference type="EMBL" id="KAE9018104.1"/>
    </source>
</evidence>
<feature type="region of interest" description="Disordered" evidence="1">
    <location>
        <begin position="127"/>
        <end position="234"/>
    </location>
</feature>
<dbReference type="EMBL" id="QXFT01000137">
    <property type="protein sequence ID" value="KAE9353532.1"/>
    <property type="molecule type" value="Genomic_DNA"/>
</dbReference>
<feature type="compositionally biased region" description="Low complexity" evidence="1">
    <location>
        <begin position="135"/>
        <end position="148"/>
    </location>
</feature>
<evidence type="ECO:0000313" key="2">
    <source>
        <dbReference type="EMBL" id="KAE8997788.1"/>
    </source>
</evidence>
<comment type="caution">
    <text evidence="2">The sequence shown here is derived from an EMBL/GenBank/DDBJ whole genome shotgun (WGS) entry which is preliminary data.</text>
</comment>
<accession>A0A6A3JX38</accession>
<protein>
    <submittedName>
        <fullName evidence="2">Uncharacterized protein</fullName>
    </submittedName>
</protein>
<dbReference type="OrthoDB" id="10359046at2759"/>
<name>A0A6A3JX38_9STRA</name>
<feature type="region of interest" description="Disordered" evidence="1">
    <location>
        <begin position="257"/>
        <end position="286"/>
    </location>
</feature>
<evidence type="ECO:0000313" key="6">
    <source>
        <dbReference type="Proteomes" id="UP000434957"/>
    </source>
</evidence>
<feature type="compositionally biased region" description="Low complexity" evidence="1">
    <location>
        <begin position="158"/>
        <end position="175"/>
    </location>
</feature>
<proteinExistence type="predicted"/>
<dbReference type="Proteomes" id="UP000429607">
    <property type="component" value="Unassembled WGS sequence"/>
</dbReference>
<evidence type="ECO:0000313" key="4">
    <source>
        <dbReference type="EMBL" id="KAE9353532.1"/>
    </source>
</evidence>
<evidence type="ECO:0000313" key="7">
    <source>
        <dbReference type="Proteomes" id="UP000435112"/>
    </source>
</evidence>
<keyword evidence="6" id="KW-1185">Reference proteome</keyword>
<dbReference type="EMBL" id="QXFU01000862">
    <property type="protein sequence ID" value="KAE9018104.1"/>
    <property type="molecule type" value="Genomic_DNA"/>
</dbReference>
<dbReference type="EMBL" id="QXFV01001818">
    <property type="protein sequence ID" value="KAE8997788.1"/>
    <property type="molecule type" value="Genomic_DNA"/>
</dbReference>
<feature type="compositionally biased region" description="Polar residues" evidence="1">
    <location>
        <begin position="211"/>
        <end position="221"/>
    </location>
</feature>
<dbReference type="Proteomes" id="UP000435112">
    <property type="component" value="Unassembled WGS sequence"/>
</dbReference>
<organism evidence="2 5">
    <name type="scientific">Phytophthora rubi</name>
    <dbReference type="NCBI Taxonomy" id="129364"/>
    <lineage>
        <taxon>Eukaryota</taxon>
        <taxon>Sar</taxon>
        <taxon>Stramenopiles</taxon>
        <taxon>Oomycota</taxon>
        <taxon>Peronosporomycetes</taxon>
        <taxon>Peronosporales</taxon>
        <taxon>Peronosporaceae</taxon>
        <taxon>Phytophthora</taxon>
    </lineage>
</organism>
<dbReference type="AlphaFoldDB" id="A0A6A3JX38"/>
<evidence type="ECO:0000313" key="5">
    <source>
        <dbReference type="Proteomes" id="UP000429607"/>
    </source>
</evidence>
<evidence type="ECO:0000256" key="1">
    <source>
        <dbReference type="SAM" id="MobiDB-lite"/>
    </source>
</evidence>
<gene>
    <name evidence="2" type="ORF">PR001_g19497</name>
    <name evidence="3" type="ORF">PR002_g13197</name>
    <name evidence="4" type="ORF">PR003_g3811</name>
</gene>
<reference evidence="5 7" key="1">
    <citation type="submission" date="2018-09" db="EMBL/GenBank/DDBJ databases">
        <title>Genomic investigation of the strawberry pathogen Phytophthora fragariae indicates pathogenicity is determined by transcriptional variation in three key races.</title>
        <authorList>
            <person name="Adams T.M."/>
            <person name="Armitage A.D."/>
            <person name="Sobczyk M.K."/>
            <person name="Bates H.J."/>
            <person name="Dunwell J.M."/>
            <person name="Nellist C.F."/>
            <person name="Harrison R.J."/>
        </authorList>
    </citation>
    <scope>NUCLEOTIDE SEQUENCE [LARGE SCALE GENOMIC DNA]</scope>
    <source>
        <strain evidence="2 5">SCRP249</strain>
        <strain evidence="3 7">SCRP324</strain>
        <strain evidence="4 6">SCRP333</strain>
    </source>
</reference>
<sequence length="286" mass="30159">MEALAGLIAQAVPADMRGYLVAITTDARNAISAAAISHLVNDAAEANDALMEARRTLYAASGILGSISWRRTPARRKSTMTTPSCCRSPIIEQDAKFLVVGWRPRRQVSTRRQVQLRALVMARLESAAAPPAPLSSPSARRATPSSPRVRFADPPASPALSSTSSVSTLALSPSPRRLSKKAKRVATAQKAAATRKKNKASKDEATAARTAPSTPKSSPTCQGRGLHSPRSLMGLMDDSDARAAALRVAVATRSIAPPQCTGYVPPPPPMNAADPGKNRKRVAAQT</sequence>